<organism evidence="1">
    <name type="scientific">Ralstonia pickettii (strain 12D)</name>
    <dbReference type="NCBI Taxonomy" id="428406"/>
    <lineage>
        <taxon>Bacteria</taxon>
        <taxon>Pseudomonadati</taxon>
        <taxon>Pseudomonadota</taxon>
        <taxon>Betaproteobacteria</taxon>
        <taxon>Burkholderiales</taxon>
        <taxon>Burkholderiaceae</taxon>
        <taxon>Ralstonia</taxon>
    </lineage>
</organism>
<protein>
    <submittedName>
        <fullName evidence="1">Uncharacterized protein</fullName>
    </submittedName>
</protein>
<dbReference type="EMBL" id="CP001646">
    <property type="protein sequence ID" value="ACS66243.1"/>
    <property type="molecule type" value="Genomic_DNA"/>
</dbReference>
<reference evidence="1" key="1">
    <citation type="submission" date="2009-06" db="EMBL/GenBank/DDBJ databases">
        <title>Complete sequence plasmid 1 of Ralstonia pickettii 12D.</title>
        <authorList>
            <consortium name="US DOE Joint Genome Institute"/>
            <person name="Lucas S."/>
            <person name="Copeland A."/>
            <person name="Lapidus A."/>
            <person name="Glavina del Rio T."/>
            <person name="Dalin E."/>
            <person name="Tice H."/>
            <person name="Bruce D."/>
            <person name="Goodwin L."/>
            <person name="Pitluck S."/>
            <person name="Sims D."/>
            <person name="Meincke L."/>
            <person name="Brettin T."/>
            <person name="Detter J.C."/>
            <person name="Han C."/>
            <person name="Larimer F."/>
            <person name="Land M."/>
            <person name="Hauser L."/>
            <person name="Kyrpides N."/>
            <person name="Ovchinnikova G."/>
            <person name="Marsh T."/>
            <person name="Richardson P."/>
        </authorList>
    </citation>
    <scope>NUCLEOTIDE SEQUENCE [LARGE SCALE GENOMIC DNA]</scope>
    <source>
        <strain evidence="1">12D</strain>
        <plasmid>12D</plasmid>
        <plasmid evidence="1">pRp12D01</plasmid>
    </source>
</reference>
<sequence>MIDGWAFPSALKFVTCFTPFPKLDLSKLSDFKFNSKLFSPLAQMESARAYREPYLYLRDLKQNFDIEALDEAGWPGFFPLDDVSPGTRLADWKRYYSWSEHFWEDIPHDCFDESNDTESEITSGDAGDANEDETDAIEVENFVNNPDPEVAGRNRYLKQLPYITELASNFDAIARTSFAKEIISRQQRRLVLADTFYLPEDLDIAERGRAVLCSIHLGESDNVDKFDDLVFWDYHATLCIECSAGQWSPIAVLNGVLIEPYRSLYQVSENNFQFAMDAHSAMLNDVWKVLTFEFFAKSRYRNLSGYLQQRPASSFAVVSIEIHPNYRGKGLLPSLMEGFLSVFNGQPDSNVEHFWSMSGLERENWLAASDDLGEDELAIEVCPPSVLIFPVAGTPPEEIVAGPQNFRLVTSPAKLRNRKVDQNAESRRAKLESHFLSLRGRLIDPFDEQAIEILVYDPWGYPTT</sequence>
<evidence type="ECO:0000313" key="1">
    <source>
        <dbReference type="EMBL" id="ACS66243.1"/>
    </source>
</evidence>
<geneLocation type="plasmid" evidence="1">
    <name>pRp12D01</name>
</geneLocation>
<proteinExistence type="predicted"/>
<accession>C6BPW9</accession>
<dbReference type="KEGG" id="rpf:Rpic12D_5009"/>
<dbReference type="HOGENOM" id="CLU_589075_0_0_4"/>
<keyword evidence="1" id="KW-0614">Plasmid</keyword>
<gene>
    <name evidence="1" type="ordered locus">Rpic12D_5009</name>
</gene>
<name>C6BPW9_RALP1</name>
<dbReference type="AlphaFoldDB" id="C6BPW9"/>